<keyword evidence="4" id="KW-1185">Reference proteome</keyword>
<feature type="compositionally biased region" description="Polar residues" evidence="1">
    <location>
        <begin position="31"/>
        <end position="58"/>
    </location>
</feature>
<evidence type="ECO:0000256" key="1">
    <source>
        <dbReference type="SAM" id="MobiDB-lite"/>
    </source>
</evidence>
<dbReference type="EMBL" id="MZGX01000009">
    <property type="protein sequence ID" value="OPX44357.1"/>
    <property type="molecule type" value="Genomic_DNA"/>
</dbReference>
<comment type="caution">
    <text evidence="3">The sequence shown here is derived from an EMBL/GenBank/DDBJ whole genome shotgun (WGS) entry which is preliminary data.</text>
</comment>
<feature type="compositionally biased region" description="Low complexity" evidence="1">
    <location>
        <begin position="59"/>
        <end position="107"/>
    </location>
</feature>
<evidence type="ECO:0000313" key="4">
    <source>
        <dbReference type="Proteomes" id="UP000191554"/>
    </source>
</evidence>
<dbReference type="STRING" id="48256.CLHUN_16560"/>
<sequence>MKKLQILVTIAFIISIMSLNAFALPQAGPEPNSNIQNGNTPNGNIQNGGNPSGSDPKSNTPNGNIQNGGNPNGSNPKSNTPNGNIQNGNTPNSNNPNSSAPKSNSKSNEGKAEKGKCHKHHKHHKDPLKKLEEKKENIGKDLKEGKITKEKADELTKKIDERIKQINEFNSLPLPEKKQRLSKNFNSSLEKKILEGKLTKEEGEKLQADFNKQLESWDGKEFSHFKLKSKHKSDKE</sequence>
<evidence type="ECO:0000313" key="3">
    <source>
        <dbReference type="EMBL" id="OPX44357.1"/>
    </source>
</evidence>
<reference evidence="3 4" key="1">
    <citation type="submission" date="2017-03" db="EMBL/GenBank/DDBJ databases">
        <title>Genome sequence of Clostridium hungatei DSM 14427.</title>
        <authorList>
            <person name="Poehlein A."/>
            <person name="Daniel R."/>
        </authorList>
    </citation>
    <scope>NUCLEOTIDE SEQUENCE [LARGE SCALE GENOMIC DNA]</scope>
    <source>
        <strain evidence="3 4">DSM 14427</strain>
    </source>
</reference>
<feature type="compositionally biased region" description="Basic residues" evidence="1">
    <location>
        <begin position="116"/>
        <end position="127"/>
    </location>
</feature>
<feature type="region of interest" description="Disordered" evidence="1">
    <location>
        <begin position="27"/>
        <end position="150"/>
    </location>
</feature>
<feature type="compositionally biased region" description="Basic and acidic residues" evidence="1">
    <location>
        <begin position="128"/>
        <end position="150"/>
    </location>
</feature>
<evidence type="ECO:0000256" key="2">
    <source>
        <dbReference type="SAM" id="SignalP"/>
    </source>
</evidence>
<proteinExistence type="predicted"/>
<dbReference type="RefSeq" id="WP_080064105.1">
    <property type="nucleotide sequence ID" value="NZ_MZGX01000009.1"/>
</dbReference>
<keyword evidence="2" id="KW-0732">Signal</keyword>
<dbReference type="OrthoDB" id="1730249at2"/>
<feature type="signal peptide" evidence="2">
    <location>
        <begin position="1"/>
        <end position="23"/>
    </location>
</feature>
<gene>
    <name evidence="3" type="ORF">CLHUN_16560</name>
</gene>
<dbReference type="Proteomes" id="UP000191554">
    <property type="component" value="Unassembled WGS sequence"/>
</dbReference>
<name>A0A1V4SM80_RUMHU</name>
<protein>
    <submittedName>
        <fullName evidence="3">Uncharacterized protein</fullName>
    </submittedName>
</protein>
<dbReference type="AlphaFoldDB" id="A0A1V4SM80"/>
<feature type="chain" id="PRO_5012347297" evidence="2">
    <location>
        <begin position="24"/>
        <end position="236"/>
    </location>
</feature>
<organism evidence="3 4">
    <name type="scientific">Ruminiclostridium hungatei</name>
    <name type="common">Clostridium hungatei</name>
    <dbReference type="NCBI Taxonomy" id="48256"/>
    <lineage>
        <taxon>Bacteria</taxon>
        <taxon>Bacillati</taxon>
        <taxon>Bacillota</taxon>
        <taxon>Clostridia</taxon>
        <taxon>Eubacteriales</taxon>
        <taxon>Oscillospiraceae</taxon>
        <taxon>Ruminiclostridium</taxon>
    </lineage>
</organism>
<accession>A0A1V4SM80</accession>